<dbReference type="Pfam" id="PF01590">
    <property type="entry name" value="GAF"/>
    <property type="match status" value="1"/>
</dbReference>
<evidence type="ECO:0000313" key="2">
    <source>
        <dbReference type="EMBL" id="MFD1746341.1"/>
    </source>
</evidence>
<dbReference type="SUPFAM" id="SSF55073">
    <property type="entry name" value="Nucleotide cyclase"/>
    <property type="match status" value="1"/>
</dbReference>
<sequence length="339" mass="37246">MAGPEQDEMDRLEAVRMIHPSCFGPTSELKALAELGQKIFSVKRAAIHVLDEDWLRIATQAGMMLAECTREITICDRVVMNRQVLVVPDMRDVPELAEMPYVEGEPFLRFYAGAPVELERGLIVGTFCLLDDEPRPVETVDVDSLVRFATVASALLKLQRNNFQMTLAEQHLRLAALTDPLTRFYNRGALPVLVDPLLQAASIGRTELGVLYLDMDGFKTINDTFGHDVGDAVLQQAADRIRAVLGQNGIVVRMGGDEFAIFIERVADSAFLSGLADRLVKAFHPPFTVKDKQLQARLSVGGALAGVGRFDRGTLLQIVDTALYQAKAAGRNRAIIQAA</sequence>
<reference evidence="3" key="1">
    <citation type="journal article" date="2019" name="Int. J. Syst. Evol. Microbiol.">
        <title>The Global Catalogue of Microorganisms (GCM) 10K type strain sequencing project: providing services to taxonomists for standard genome sequencing and annotation.</title>
        <authorList>
            <consortium name="The Broad Institute Genomics Platform"/>
            <consortium name="The Broad Institute Genome Sequencing Center for Infectious Disease"/>
            <person name="Wu L."/>
            <person name="Ma J."/>
        </authorList>
    </citation>
    <scope>NUCLEOTIDE SEQUENCE [LARGE SCALE GENOMIC DNA]</scope>
    <source>
        <strain evidence="3">CG52</strain>
    </source>
</reference>
<dbReference type="PANTHER" id="PTHR46663">
    <property type="entry name" value="DIGUANYLATE CYCLASE DGCT-RELATED"/>
    <property type="match status" value="1"/>
</dbReference>
<dbReference type="InterPro" id="IPR029787">
    <property type="entry name" value="Nucleotide_cyclase"/>
</dbReference>
<protein>
    <submittedName>
        <fullName evidence="2">Diguanylate cyclase domain-containing protein</fullName>
        <ecNumber evidence="2">2.7.7.65</ecNumber>
    </submittedName>
</protein>
<evidence type="ECO:0000313" key="3">
    <source>
        <dbReference type="Proteomes" id="UP001597322"/>
    </source>
</evidence>
<organism evidence="2 3">
    <name type="scientific">Rhizobium helianthi</name>
    <dbReference type="NCBI Taxonomy" id="1132695"/>
    <lineage>
        <taxon>Bacteria</taxon>
        <taxon>Pseudomonadati</taxon>
        <taxon>Pseudomonadota</taxon>
        <taxon>Alphaproteobacteria</taxon>
        <taxon>Hyphomicrobiales</taxon>
        <taxon>Rhizobiaceae</taxon>
        <taxon>Rhizobium/Agrobacterium group</taxon>
        <taxon>Rhizobium</taxon>
    </lineage>
</organism>
<dbReference type="Pfam" id="PF00990">
    <property type="entry name" value="GGDEF"/>
    <property type="match status" value="1"/>
</dbReference>
<dbReference type="SMART" id="SM00267">
    <property type="entry name" value="GGDEF"/>
    <property type="match status" value="1"/>
</dbReference>
<proteinExistence type="predicted"/>
<keyword evidence="3" id="KW-1185">Reference proteome</keyword>
<dbReference type="Gene3D" id="3.30.70.270">
    <property type="match status" value="1"/>
</dbReference>
<dbReference type="EMBL" id="JBHUEQ010000023">
    <property type="protein sequence ID" value="MFD1746341.1"/>
    <property type="molecule type" value="Genomic_DNA"/>
</dbReference>
<dbReference type="NCBIfam" id="TIGR00254">
    <property type="entry name" value="GGDEF"/>
    <property type="match status" value="1"/>
</dbReference>
<dbReference type="GO" id="GO:0052621">
    <property type="term" value="F:diguanylate cyclase activity"/>
    <property type="evidence" value="ECO:0007669"/>
    <property type="project" value="UniProtKB-EC"/>
</dbReference>
<keyword evidence="2" id="KW-0808">Transferase</keyword>
<dbReference type="PANTHER" id="PTHR46663:SF2">
    <property type="entry name" value="GGDEF DOMAIN-CONTAINING PROTEIN"/>
    <property type="match status" value="1"/>
</dbReference>
<evidence type="ECO:0000259" key="1">
    <source>
        <dbReference type="PROSITE" id="PS50887"/>
    </source>
</evidence>
<feature type="domain" description="GGDEF" evidence="1">
    <location>
        <begin position="206"/>
        <end position="339"/>
    </location>
</feature>
<dbReference type="InterPro" id="IPR003018">
    <property type="entry name" value="GAF"/>
</dbReference>
<dbReference type="InterPro" id="IPR043128">
    <property type="entry name" value="Rev_trsase/Diguanyl_cyclase"/>
</dbReference>
<accession>A0ABW4M6S4</accession>
<dbReference type="EC" id="2.7.7.65" evidence="2"/>
<comment type="caution">
    <text evidence="2">The sequence shown here is derived from an EMBL/GenBank/DDBJ whole genome shotgun (WGS) entry which is preliminary data.</text>
</comment>
<dbReference type="Gene3D" id="3.30.450.40">
    <property type="match status" value="1"/>
</dbReference>
<gene>
    <name evidence="2" type="ORF">ACFSE1_12780</name>
</gene>
<dbReference type="InterPro" id="IPR000160">
    <property type="entry name" value="GGDEF_dom"/>
</dbReference>
<dbReference type="PROSITE" id="PS50887">
    <property type="entry name" value="GGDEF"/>
    <property type="match status" value="1"/>
</dbReference>
<dbReference type="InterPro" id="IPR052163">
    <property type="entry name" value="DGC-Regulatory_Protein"/>
</dbReference>
<dbReference type="CDD" id="cd01949">
    <property type="entry name" value="GGDEF"/>
    <property type="match status" value="1"/>
</dbReference>
<dbReference type="InterPro" id="IPR029016">
    <property type="entry name" value="GAF-like_dom_sf"/>
</dbReference>
<dbReference type="Proteomes" id="UP001597322">
    <property type="component" value="Unassembled WGS sequence"/>
</dbReference>
<name>A0ABW4M6S4_9HYPH</name>
<dbReference type="SMART" id="SM00065">
    <property type="entry name" value="GAF"/>
    <property type="match status" value="1"/>
</dbReference>
<dbReference type="RefSeq" id="WP_377401768.1">
    <property type="nucleotide sequence ID" value="NZ_JBHUEQ010000023.1"/>
</dbReference>
<dbReference type="SUPFAM" id="SSF55781">
    <property type="entry name" value="GAF domain-like"/>
    <property type="match status" value="1"/>
</dbReference>
<keyword evidence="2" id="KW-0548">Nucleotidyltransferase</keyword>